<feature type="transmembrane region" description="Helical" evidence="1">
    <location>
        <begin position="71"/>
        <end position="93"/>
    </location>
</feature>
<evidence type="ECO:0008006" key="4">
    <source>
        <dbReference type="Google" id="ProtNLM"/>
    </source>
</evidence>
<keyword evidence="1" id="KW-0812">Transmembrane</keyword>
<feature type="transmembrane region" description="Helical" evidence="1">
    <location>
        <begin position="99"/>
        <end position="118"/>
    </location>
</feature>
<keyword evidence="1" id="KW-0472">Membrane</keyword>
<feature type="transmembrane region" description="Helical" evidence="1">
    <location>
        <begin position="125"/>
        <end position="143"/>
    </location>
</feature>
<gene>
    <name evidence="2" type="ORF">J2736_002533</name>
</gene>
<feature type="transmembrane region" description="Helical" evidence="1">
    <location>
        <begin position="46"/>
        <end position="64"/>
    </location>
</feature>
<dbReference type="Proteomes" id="UP001267290">
    <property type="component" value="Unassembled WGS sequence"/>
</dbReference>
<proteinExistence type="predicted"/>
<evidence type="ECO:0000256" key="1">
    <source>
        <dbReference type="SAM" id="Phobius"/>
    </source>
</evidence>
<dbReference type="EMBL" id="JAVDSB010000003">
    <property type="protein sequence ID" value="MDR6551346.1"/>
    <property type="molecule type" value="Genomic_DNA"/>
</dbReference>
<reference evidence="2 3" key="1">
    <citation type="submission" date="2023-07" db="EMBL/GenBank/DDBJ databases">
        <title>Sorghum-associated microbial communities from plants grown in Nebraska, USA.</title>
        <authorList>
            <person name="Schachtman D."/>
        </authorList>
    </citation>
    <scope>NUCLEOTIDE SEQUENCE [LARGE SCALE GENOMIC DNA]</scope>
    <source>
        <strain evidence="2 3">CC258</strain>
    </source>
</reference>
<feature type="transmembrane region" description="Helical" evidence="1">
    <location>
        <begin position="21"/>
        <end position="40"/>
    </location>
</feature>
<organism evidence="2 3">
    <name type="scientific">Paenibacillus qinlingensis</name>
    <dbReference type="NCBI Taxonomy" id="1837343"/>
    <lineage>
        <taxon>Bacteria</taxon>
        <taxon>Bacillati</taxon>
        <taxon>Bacillota</taxon>
        <taxon>Bacilli</taxon>
        <taxon>Bacillales</taxon>
        <taxon>Paenibacillaceae</taxon>
        <taxon>Paenibacillus</taxon>
    </lineage>
</organism>
<sequence length="173" mass="19238">MSLHQPTFKGGIPIARNSYSIGILFIGLAVLLLLGKLGFFQVLVSFFWPLVLLVPGLLFHFLYFNRRLPAGVLVPGGILTTYALLFFFCNIFGWSSMSYLWPGFILGPAIGLYELHLFERGSDRGIWIAAMVLGGVSVALFALTILVKLGIYVIALILVIAGLSMIFRKRRLW</sequence>
<accession>A0ABU1NW65</accession>
<feature type="transmembrane region" description="Helical" evidence="1">
    <location>
        <begin position="149"/>
        <end position="167"/>
    </location>
</feature>
<evidence type="ECO:0000313" key="3">
    <source>
        <dbReference type="Proteomes" id="UP001267290"/>
    </source>
</evidence>
<protein>
    <recommendedName>
        <fullName evidence="4">DUF5668 domain-containing protein</fullName>
    </recommendedName>
</protein>
<evidence type="ECO:0000313" key="2">
    <source>
        <dbReference type="EMBL" id="MDR6551346.1"/>
    </source>
</evidence>
<comment type="caution">
    <text evidence="2">The sequence shown here is derived from an EMBL/GenBank/DDBJ whole genome shotgun (WGS) entry which is preliminary data.</text>
</comment>
<keyword evidence="1" id="KW-1133">Transmembrane helix</keyword>
<keyword evidence="3" id="KW-1185">Reference proteome</keyword>
<name>A0ABU1NW65_9BACL</name>